<gene>
    <name evidence="6" type="primary">bls</name>
    <name evidence="6" type="ORF">AMURIS_01154</name>
</gene>
<keyword evidence="3" id="KW-0061">Asparagine biosynthesis</keyword>
<sequence length="541" mass="62539">MAEIICNKNRGYKWTNKKGIYFKGYLQAENGEVWRSEEAIEQLYNIDSFEKFRKYLQKIYGVFAIIIEHGSEIWLASDVAGSIPLYYTDDLKVVADDVDAIIKSDNNYDELDSLRAFELYATSYVGYNNTVYKRIKQIQIGSVCRIKNNSAIETSYYVHAGNVSDRSEETAIQELDERTQAMMKRIIAAAEGRTVVISLSGGYDSRYVACSLKDNGVDDVICYTYGREGSFEVEQSRKVANALGYKWYNVQYNDSEIRELIHEDGYLDYSNRPDYITYLQNYYAVNRLKETGMLPDNAVFITGLCNDMPTGFYIPDSKRAEQFGFSNEGAAEYNVRQRFVKFSITEEAERKYKSDILKFLQGMGISVKDYESFVSALDCIETSGFHTHCYLNMNAVHGYFGYEWLLPCWDHDMLTYWYSLSPKLRIGQYLYEKYITEHLGRKYGVGTKKHLNLSAPTPFLDKMKRICGGILVRIAYPLGIPLKRNTDVNNFAVFEVALYKAISQKKAIKADRAGIILLLTIFMMEKRYGKTWYRDIKRYLK</sequence>
<evidence type="ECO:0000313" key="7">
    <source>
        <dbReference type="Proteomes" id="UP000236311"/>
    </source>
</evidence>
<evidence type="ECO:0000256" key="4">
    <source>
        <dbReference type="ARBA" id="ARBA00048741"/>
    </source>
</evidence>
<comment type="catalytic activity">
    <reaction evidence="4">
        <text>L-aspartate + L-glutamine + ATP + H2O = L-asparagine + L-glutamate + AMP + diphosphate + H(+)</text>
        <dbReference type="Rhea" id="RHEA:12228"/>
        <dbReference type="ChEBI" id="CHEBI:15377"/>
        <dbReference type="ChEBI" id="CHEBI:15378"/>
        <dbReference type="ChEBI" id="CHEBI:29985"/>
        <dbReference type="ChEBI" id="CHEBI:29991"/>
        <dbReference type="ChEBI" id="CHEBI:30616"/>
        <dbReference type="ChEBI" id="CHEBI:33019"/>
        <dbReference type="ChEBI" id="CHEBI:58048"/>
        <dbReference type="ChEBI" id="CHEBI:58359"/>
        <dbReference type="ChEBI" id="CHEBI:456215"/>
        <dbReference type="EC" id="6.3.5.4"/>
    </reaction>
</comment>
<dbReference type="PANTHER" id="PTHR43284">
    <property type="entry name" value="ASPARAGINE SYNTHETASE (GLUTAMINE-HYDROLYZING)"/>
    <property type="match status" value="1"/>
</dbReference>
<reference evidence="6 7" key="1">
    <citation type="submission" date="2018-01" db="EMBL/GenBank/DDBJ databases">
        <authorList>
            <person name="Gaut B.S."/>
            <person name="Morton B.R."/>
            <person name="Clegg M.T."/>
            <person name="Duvall M.R."/>
        </authorList>
    </citation>
    <scope>NUCLEOTIDE SEQUENCE [LARGE SCALE GENOMIC DNA]</scope>
    <source>
        <strain evidence="6">GP69</strain>
    </source>
</reference>
<dbReference type="AlphaFoldDB" id="A0A2K4ZDB1"/>
<dbReference type="InterPro" id="IPR014729">
    <property type="entry name" value="Rossmann-like_a/b/a_fold"/>
</dbReference>
<accession>A0A2K4ZDB1</accession>
<dbReference type="InterPro" id="IPR001962">
    <property type="entry name" value="Asn_synthase"/>
</dbReference>
<protein>
    <recommendedName>
        <fullName evidence="2">asparagine synthase (glutamine-hydrolyzing)</fullName>
        <ecNumber evidence="2">6.3.5.4</ecNumber>
    </recommendedName>
</protein>
<dbReference type="SUPFAM" id="SSF52402">
    <property type="entry name" value="Adenine nucleotide alpha hydrolases-like"/>
    <property type="match status" value="1"/>
</dbReference>
<evidence type="ECO:0000256" key="1">
    <source>
        <dbReference type="ARBA" id="ARBA00005187"/>
    </source>
</evidence>
<dbReference type="SUPFAM" id="SSF56235">
    <property type="entry name" value="N-terminal nucleophile aminohydrolases (Ntn hydrolases)"/>
    <property type="match status" value="1"/>
</dbReference>
<dbReference type="OrthoDB" id="1551487at2"/>
<dbReference type="InterPro" id="IPR029055">
    <property type="entry name" value="Ntn_hydrolases_N"/>
</dbReference>
<dbReference type="GO" id="GO:0004066">
    <property type="term" value="F:asparagine synthase (glutamine-hydrolyzing) activity"/>
    <property type="evidence" value="ECO:0007669"/>
    <property type="project" value="UniProtKB-EC"/>
</dbReference>
<evidence type="ECO:0000256" key="2">
    <source>
        <dbReference type="ARBA" id="ARBA00012737"/>
    </source>
</evidence>
<dbReference type="PANTHER" id="PTHR43284:SF1">
    <property type="entry name" value="ASPARAGINE SYNTHETASE"/>
    <property type="match status" value="1"/>
</dbReference>
<keyword evidence="3" id="KW-0028">Amino-acid biosynthesis</keyword>
<keyword evidence="6" id="KW-0436">Ligase</keyword>
<evidence type="ECO:0000313" key="6">
    <source>
        <dbReference type="EMBL" id="SOY28447.1"/>
    </source>
</evidence>
<evidence type="ECO:0000259" key="5">
    <source>
        <dbReference type="Pfam" id="PF00733"/>
    </source>
</evidence>
<dbReference type="Proteomes" id="UP000236311">
    <property type="component" value="Unassembled WGS sequence"/>
</dbReference>
<proteinExistence type="predicted"/>
<dbReference type="EMBL" id="OFSM01000005">
    <property type="protein sequence ID" value="SOY28447.1"/>
    <property type="molecule type" value="Genomic_DNA"/>
</dbReference>
<keyword evidence="7" id="KW-1185">Reference proteome</keyword>
<dbReference type="Pfam" id="PF00733">
    <property type="entry name" value="Asn_synthase"/>
    <property type="match status" value="1"/>
</dbReference>
<dbReference type="GO" id="GO:0006529">
    <property type="term" value="P:asparagine biosynthetic process"/>
    <property type="evidence" value="ECO:0007669"/>
    <property type="project" value="UniProtKB-KW"/>
</dbReference>
<dbReference type="RefSeq" id="WP_103238544.1">
    <property type="nucleotide sequence ID" value="NZ_JANJZD010000005.1"/>
</dbReference>
<comment type="pathway">
    <text evidence="1">Amino-acid biosynthesis; L-asparagine biosynthesis; L-asparagine from L-aspartate (L-Gln route): step 1/1.</text>
</comment>
<name>A0A2K4ZDB1_9FIRM</name>
<dbReference type="Gene3D" id="3.40.50.620">
    <property type="entry name" value="HUPs"/>
    <property type="match status" value="1"/>
</dbReference>
<organism evidence="6 7">
    <name type="scientific">Acetatifactor muris</name>
    <dbReference type="NCBI Taxonomy" id="879566"/>
    <lineage>
        <taxon>Bacteria</taxon>
        <taxon>Bacillati</taxon>
        <taxon>Bacillota</taxon>
        <taxon>Clostridia</taxon>
        <taxon>Lachnospirales</taxon>
        <taxon>Lachnospiraceae</taxon>
        <taxon>Acetatifactor</taxon>
    </lineage>
</organism>
<evidence type="ECO:0000256" key="3">
    <source>
        <dbReference type="ARBA" id="ARBA00022888"/>
    </source>
</evidence>
<feature type="domain" description="Asparagine synthetase" evidence="5">
    <location>
        <begin position="193"/>
        <end position="435"/>
    </location>
</feature>
<dbReference type="EC" id="6.3.5.4" evidence="2"/>
<dbReference type="Gene3D" id="3.60.20.10">
    <property type="entry name" value="Glutamine Phosphoribosylpyrophosphate, subunit 1, domain 1"/>
    <property type="match status" value="1"/>
</dbReference>
<dbReference type="InterPro" id="IPR051786">
    <property type="entry name" value="ASN_synthetase/amidase"/>
</dbReference>